<dbReference type="Proteomes" id="UP000027936">
    <property type="component" value="Unassembled WGS sequence"/>
</dbReference>
<dbReference type="CDD" id="cd03809">
    <property type="entry name" value="GT4_MtfB-like"/>
    <property type="match status" value="1"/>
</dbReference>
<evidence type="ECO:0000313" key="3">
    <source>
        <dbReference type="EMBL" id="KEF39754.1"/>
    </source>
</evidence>
<gene>
    <name evidence="3" type="ORF">M670_00775</name>
</gene>
<name>A0A072NQ08_SCHAZ</name>
<feature type="domain" description="Glycosyl transferase family 1" evidence="2">
    <location>
        <begin position="191"/>
        <end position="339"/>
    </location>
</feature>
<dbReference type="RefSeq" id="WP_035193433.1">
    <property type="nucleotide sequence ID" value="NZ_JJRY01000002.1"/>
</dbReference>
<dbReference type="OrthoDB" id="9797829at2"/>
<dbReference type="AlphaFoldDB" id="A0A072NQ08"/>
<keyword evidence="1 3" id="KW-0808">Transferase</keyword>
<organism evidence="3 4">
    <name type="scientific">Schinkia azotoformans MEV2011</name>
    <dbReference type="NCBI Taxonomy" id="1348973"/>
    <lineage>
        <taxon>Bacteria</taxon>
        <taxon>Bacillati</taxon>
        <taxon>Bacillota</taxon>
        <taxon>Bacilli</taxon>
        <taxon>Bacillales</taxon>
        <taxon>Bacillaceae</taxon>
        <taxon>Calidifontibacillus/Schinkia group</taxon>
        <taxon>Schinkia</taxon>
    </lineage>
</organism>
<dbReference type="GO" id="GO:0016757">
    <property type="term" value="F:glycosyltransferase activity"/>
    <property type="evidence" value="ECO:0007669"/>
    <property type="project" value="InterPro"/>
</dbReference>
<dbReference type="Gene3D" id="3.40.50.2000">
    <property type="entry name" value="Glycogen Phosphorylase B"/>
    <property type="match status" value="1"/>
</dbReference>
<dbReference type="EMBL" id="JJRY01000002">
    <property type="protein sequence ID" value="KEF39754.1"/>
    <property type="molecule type" value="Genomic_DNA"/>
</dbReference>
<evidence type="ECO:0000313" key="4">
    <source>
        <dbReference type="Proteomes" id="UP000027936"/>
    </source>
</evidence>
<dbReference type="SUPFAM" id="SSF53756">
    <property type="entry name" value="UDP-Glycosyltransferase/glycogen phosphorylase"/>
    <property type="match status" value="1"/>
</dbReference>
<dbReference type="PANTHER" id="PTHR46401:SF2">
    <property type="entry name" value="GLYCOSYLTRANSFERASE WBBK-RELATED"/>
    <property type="match status" value="1"/>
</dbReference>
<proteinExistence type="predicted"/>
<accession>A0A072NQ08</accession>
<dbReference type="PANTHER" id="PTHR46401">
    <property type="entry name" value="GLYCOSYLTRANSFERASE WBBK-RELATED"/>
    <property type="match status" value="1"/>
</dbReference>
<reference evidence="3 4" key="1">
    <citation type="submission" date="2014-04" db="EMBL/GenBank/DDBJ databases">
        <title>Draft genome sequence of Bacillus azotoformans MEV2011, a (co-) denitrifying strain unable to grow in the presence of oxygen.</title>
        <authorList>
            <person name="Nielsen M."/>
            <person name="Schreiber L."/>
            <person name="Finster K."/>
            <person name="Schramm A."/>
        </authorList>
    </citation>
    <scope>NUCLEOTIDE SEQUENCE [LARGE SCALE GENOMIC DNA]</scope>
    <source>
        <strain evidence="3 4">MEV2011</strain>
    </source>
</reference>
<evidence type="ECO:0000259" key="2">
    <source>
        <dbReference type="Pfam" id="PF00534"/>
    </source>
</evidence>
<sequence length="370" mass="42741">MKTKIFINARFLTQSITGVQRYGEELIYAFDALIDSQQIERERYEWIMLAPPNLKRKLRVKHIQLHVVGKLTGHLWEQIELPFYAANGLLVNLGNTAPILKRNQVVAIHDAAVKRHPEAFSFWFRNLYNVLFHILTRTSKLIITNSNFSKSELIGCFRVKESKIRVSYLGCEHIERIEKNDNIIKTYGLQYKRYILAVSSMNPLKNFQLIQTAIHLLQDFNIYVVIAGMENSRIFEDSYLEPNNRMIYVGYVNEQELRSLYENATCFVYPSKYEGFGLPPLEAMSMGCPVILSTAASLPEVYGESVLYCDPNDSYSLVKQLIKIYSDENLKKQLIQEGIDHAKSFRWQTCAQQVFAAIEEVLKDECGSRP</sequence>
<dbReference type="PATRIC" id="fig|1348973.3.peg.746"/>
<evidence type="ECO:0000256" key="1">
    <source>
        <dbReference type="ARBA" id="ARBA00022679"/>
    </source>
</evidence>
<comment type="caution">
    <text evidence="3">The sequence shown here is derived from an EMBL/GenBank/DDBJ whole genome shotgun (WGS) entry which is preliminary data.</text>
</comment>
<protein>
    <submittedName>
        <fullName evidence="3">Glycosyltransferase</fullName>
    </submittedName>
</protein>
<dbReference type="Pfam" id="PF00534">
    <property type="entry name" value="Glycos_transf_1"/>
    <property type="match status" value="1"/>
</dbReference>
<dbReference type="InterPro" id="IPR001296">
    <property type="entry name" value="Glyco_trans_1"/>
</dbReference>